<protein>
    <recommendedName>
        <fullName evidence="1">Reverse transcriptase zinc-binding domain-containing protein</fullName>
    </recommendedName>
</protein>
<dbReference type="EMBL" id="CM017633">
    <property type="protein sequence ID" value="TYH43154.1"/>
    <property type="molecule type" value="Genomic_DNA"/>
</dbReference>
<dbReference type="InterPro" id="IPR026960">
    <property type="entry name" value="RVT-Znf"/>
</dbReference>
<evidence type="ECO:0000259" key="1">
    <source>
        <dbReference type="Pfam" id="PF13966"/>
    </source>
</evidence>
<keyword evidence="3" id="KW-1185">Reference proteome</keyword>
<gene>
    <name evidence="2" type="ORF">ES332_D11G109000v1</name>
</gene>
<name>A0A5D2IKW0_GOSTO</name>
<evidence type="ECO:0000313" key="3">
    <source>
        <dbReference type="Proteomes" id="UP000322667"/>
    </source>
</evidence>
<dbReference type="AlphaFoldDB" id="A0A5D2IKW0"/>
<feature type="domain" description="Reverse transcriptase zinc-binding" evidence="1">
    <location>
        <begin position="35"/>
        <end position="105"/>
    </location>
</feature>
<sequence length="252" mass="30274">MKLHTHWLGDGILIDASRSDQFIWWPLTIREEMVRTQNWWKPIWNFRGPQRVRVFLWIVCSDKLLTNQERKRRRMTMDDRCSLCGVEVENMDHVLQSCIVAPVIWKRLVRKEKFIEFVTMQFPKWVHCNLSNPRYFAGDNADWDILFGLLRWNLWKCRNMLVFYEDFVELESILEVSLRMQQQYTFAMESLEVWLLVEELYRIGMRNGLLNLLDSLVPVRHWKRNFRVLLKAFDLPGGVDNMDIVSMLTSSA</sequence>
<accession>A0A5D2IKW0</accession>
<reference evidence="2 3" key="1">
    <citation type="submission" date="2019-07" db="EMBL/GenBank/DDBJ databases">
        <title>WGS assembly of Gossypium tomentosum.</title>
        <authorList>
            <person name="Chen Z.J."/>
            <person name="Sreedasyam A."/>
            <person name="Ando A."/>
            <person name="Song Q."/>
            <person name="De L."/>
            <person name="Hulse-Kemp A."/>
            <person name="Ding M."/>
            <person name="Ye W."/>
            <person name="Kirkbride R."/>
            <person name="Jenkins J."/>
            <person name="Plott C."/>
            <person name="Lovell J."/>
            <person name="Lin Y.-M."/>
            <person name="Vaughn R."/>
            <person name="Liu B."/>
            <person name="Li W."/>
            <person name="Simpson S."/>
            <person name="Scheffler B."/>
            <person name="Saski C."/>
            <person name="Grover C."/>
            <person name="Hu G."/>
            <person name="Conover J."/>
            <person name="Carlson J."/>
            <person name="Shu S."/>
            <person name="Boston L."/>
            <person name="Williams M."/>
            <person name="Peterson D."/>
            <person name="Mcgee K."/>
            <person name="Jones D."/>
            <person name="Wendel J."/>
            <person name="Stelly D."/>
            <person name="Grimwood J."/>
            <person name="Schmutz J."/>
        </authorList>
    </citation>
    <scope>NUCLEOTIDE SEQUENCE [LARGE SCALE GENOMIC DNA]</scope>
    <source>
        <strain evidence="2">7179.01</strain>
    </source>
</reference>
<dbReference type="Pfam" id="PF13966">
    <property type="entry name" value="zf-RVT"/>
    <property type="match status" value="1"/>
</dbReference>
<evidence type="ECO:0000313" key="2">
    <source>
        <dbReference type="EMBL" id="TYH43154.1"/>
    </source>
</evidence>
<organism evidence="2 3">
    <name type="scientific">Gossypium tomentosum</name>
    <name type="common">Hawaiian cotton</name>
    <name type="synonym">Gossypium sandvicense</name>
    <dbReference type="NCBI Taxonomy" id="34277"/>
    <lineage>
        <taxon>Eukaryota</taxon>
        <taxon>Viridiplantae</taxon>
        <taxon>Streptophyta</taxon>
        <taxon>Embryophyta</taxon>
        <taxon>Tracheophyta</taxon>
        <taxon>Spermatophyta</taxon>
        <taxon>Magnoliopsida</taxon>
        <taxon>eudicotyledons</taxon>
        <taxon>Gunneridae</taxon>
        <taxon>Pentapetalae</taxon>
        <taxon>rosids</taxon>
        <taxon>malvids</taxon>
        <taxon>Malvales</taxon>
        <taxon>Malvaceae</taxon>
        <taxon>Malvoideae</taxon>
        <taxon>Gossypium</taxon>
    </lineage>
</organism>
<proteinExistence type="predicted"/>
<dbReference type="Proteomes" id="UP000322667">
    <property type="component" value="Chromosome D11"/>
</dbReference>